<evidence type="ECO:0000256" key="2">
    <source>
        <dbReference type="ARBA" id="ARBA00012621"/>
    </source>
</evidence>
<dbReference type="GO" id="GO:0005886">
    <property type="term" value="C:plasma membrane"/>
    <property type="evidence" value="ECO:0007669"/>
    <property type="project" value="UniProtKB-SubCell"/>
</dbReference>
<dbReference type="EMBL" id="QRDV01000006">
    <property type="protein sequence ID" value="RED43186.1"/>
    <property type="molecule type" value="Genomic_DNA"/>
</dbReference>
<dbReference type="Proteomes" id="UP000256980">
    <property type="component" value="Unassembled WGS sequence"/>
</dbReference>
<evidence type="ECO:0000256" key="5">
    <source>
        <dbReference type="ARBA" id="ARBA00031445"/>
    </source>
</evidence>
<organism evidence="10 11">
    <name type="scientific">Winogradskyella eximia</name>
    <dbReference type="NCBI Taxonomy" id="262006"/>
    <lineage>
        <taxon>Bacteria</taxon>
        <taxon>Pseudomonadati</taxon>
        <taxon>Bacteroidota</taxon>
        <taxon>Flavobacteriia</taxon>
        <taxon>Flavobacteriales</taxon>
        <taxon>Flavobacteriaceae</taxon>
        <taxon>Winogradskyella</taxon>
    </lineage>
</organism>
<dbReference type="Gene3D" id="3.40.50.11720">
    <property type="entry name" value="3-Deoxy-D-manno-octulosonic-acid transferase, N-terminal domain"/>
    <property type="match status" value="1"/>
</dbReference>
<dbReference type="Gene3D" id="3.40.50.2000">
    <property type="entry name" value="Glycogen Phosphorylase B"/>
    <property type="match status" value="1"/>
</dbReference>
<comment type="similarity">
    <text evidence="8">Belongs to the glycosyltransferase group 1 family.</text>
</comment>
<dbReference type="SUPFAM" id="SSF53756">
    <property type="entry name" value="UDP-Glycosyltransferase/glycogen phosphorylase"/>
    <property type="match status" value="1"/>
</dbReference>
<evidence type="ECO:0000256" key="1">
    <source>
        <dbReference type="ARBA" id="ARBA00004713"/>
    </source>
</evidence>
<evidence type="ECO:0000256" key="7">
    <source>
        <dbReference type="PIRSR" id="PIRSR639901-1"/>
    </source>
</evidence>
<accession>A0A3D9H2Q8</accession>
<comment type="function">
    <text evidence="8">Involved in lipopolysaccharide (LPS) biosynthesis. Catalyzes the transfer of 3-deoxy-D-manno-octulosonate (Kdo) residue(s) from CMP-Kdo to lipid IV(A), the tetraacyldisaccharide-1,4'-bisphosphate precursor of lipid A.</text>
</comment>
<sequence>MYFSTNLCFLKGLYSIGIYIASFVLKALGLFNSKLKQGIVGRKNTFSILKKAINPQDKTLWFHCASLGEYEQGLPVFEALKAKHPNHKVVLSFFSPSGYEVRKNAKIADVVVYLPLDTNTNAKRFLDLVHPDYILLVKYEIWPNFLHEIKKRGLNAILISAVFRKDQAFFKWYGSYMTSALFGFNHIFTQDENSKLLLKNIHYNSVSVSGDTRFDRVSNQLKVDNTVSFIETFKANQLCMVFGSTWPDDDKLYLDFINNSKNSNVKFVIAPHNIKPSYISSLKSQLKVKTTCFSELNQNENLADYNVFILDTIGYLSKVYSYADIAYVGGGAGSTGLHNILEPAVFGIPILIGQNYNKFPEAKMLIDLGGVTTLASSTAFNSTLNALITDNVLRKKQGEITKSFIDSNTGAVLKIMDYLES</sequence>
<dbReference type="InterPro" id="IPR007507">
    <property type="entry name" value="Glycos_transf_N"/>
</dbReference>
<dbReference type="EC" id="2.4.99.12" evidence="2 8"/>
<dbReference type="GO" id="GO:0043842">
    <property type="term" value="F:Kdo transferase activity"/>
    <property type="evidence" value="ECO:0007669"/>
    <property type="project" value="UniProtKB-EC"/>
</dbReference>
<keyword evidence="4 8" id="KW-0808">Transferase</keyword>
<keyword evidence="8" id="KW-0448">Lipopolysaccharide biosynthesis</keyword>
<keyword evidence="8" id="KW-1003">Cell membrane</keyword>
<evidence type="ECO:0000256" key="8">
    <source>
        <dbReference type="RuleBase" id="RU365103"/>
    </source>
</evidence>
<evidence type="ECO:0000313" key="10">
    <source>
        <dbReference type="EMBL" id="RED43186.1"/>
    </source>
</evidence>
<keyword evidence="8" id="KW-0472">Membrane</keyword>
<dbReference type="GO" id="GO:0009244">
    <property type="term" value="P:lipopolysaccharide core region biosynthetic process"/>
    <property type="evidence" value="ECO:0007669"/>
    <property type="project" value="UniProtKB-UniRule"/>
</dbReference>
<evidence type="ECO:0000259" key="9">
    <source>
        <dbReference type="Pfam" id="PF04413"/>
    </source>
</evidence>
<evidence type="ECO:0000256" key="3">
    <source>
        <dbReference type="ARBA" id="ARBA00019077"/>
    </source>
</evidence>
<dbReference type="GO" id="GO:0009245">
    <property type="term" value="P:lipid A biosynthetic process"/>
    <property type="evidence" value="ECO:0007669"/>
    <property type="project" value="TreeGrafter"/>
</dbReference>
<proteinExistence type="inferred from homology"/>
<dbReference type="AlphaFoldDB" id="A0A3D9H2Q8"/>
<dbReference type="Pfam" id="PF04413">
    <property type="entry name" value="Glycos_transf_N"/>
    <property type="match status" value="1"/>
</dbReference>
<evidence type="ECO:0000313" key="11">
    <source>
        <dbReference type="Proteomes" id="UP000256980"/>
    </source>
</evidence>
<dbReference type="PANTHER" id="PTHR42755:SF1">
    <property type="entry name" value="3-DEOXY-D-MANNO-OCTULOSONIC ACID TRANSFERASE, MITOCHONDRIAL-RELATED"/>
    <property type="match status" value="1"/>
</dbReference>
<name>A0A3D9H2Q8_9FLAO</name>
<keyword evidence="11" id="KW-1185">Reference proteome</keyword>
<comment type="catalytic activity">
    <reaction evidence="6 8">
        <text>lipid IVA (E. coli) + CMP-3-deoxy-beta-D-manno-octulosonate = alpha-Kdo-(2-&gt;6)-lipid IVA (E. coli) + CMP + H(+)</text>
        <dbReference type="Rhea" id="RHEA:28066"/>
        <dbReference type="ChEBI" id="CHEBI:15378"/>
        <dbReference type="ChEBI" id="CHEBI:58603"/>
        <dbReference type="ChEBI" id="CHEBI:60364"/>
        <dbReference type="ChEBI" id="CHEBI:60377"/>
        <dbReference type="ChEBI" id="CHEBI:85987"/>
        <dbReference type="EC" id="2.4.99.12"/>
    </reaction>
</comment>
<dbReference type="InterPro" id="IPR039901">
    <property type="entry name" value="Kdotransferase"/>
</dbReference>
<dbReference type="InterPro" id="IPR038107">
    <property type="entry name" value="Glycos_transf_N_sf"/>
</dbReference>
<reference evidence="10 11" key="1">
    <citation type="submission" date="2018-07" db="EMBL/GenBank/DDBJ databases">
        <title>Genomic Encyclopedia of Type Strains, Phase III (KMG-III): the genomes of soil and plant-associated and newly described type strains.</title>
        <authorList>
            <person name="Whitman W."/>
        </authorList>
    </citation>
    <scope>NUCLEOTIDE SEQUENCE [LARGE SCALE GENOMIC DNA]</scope>
    <source>
        <strain evidence="10 11">CECT 7946</strain>
    </source>
</reference>
<keyword evidence="8" id="KW-1133">Transmembrane helix</keyword>
<evidence type="ECO:0000256" key="4">
    <source>
        <dbReference type="ARBA" id="ARBA00022679"/>
    </source>
</evidence>
<protein>
    <recommendedName>
        <fullName evidence="3 8">3-deoxy-D-manno-octulosonic acid transferase</fullName>
        <shortName evidence="8">Kdo transferase</shortName>
        <ecNumber evidence="2 8">2.4.99.12</ecNumber>
    </recommendedName>
    <alternativeName>
        <fullName evidence="5 8">Lipid IV(A) 3-deoxy-D-manno-octulosonic acid transferase</fullName>
    </alternativeName>
</protein>
<dbReference type="PANTHER" id="PTHR42755">
    <property type="entry name" value="3-DEOXY-MANNO-OCTULOSONATE CYTIDYLYLTRANSFERASE"/>
    <property type="match status" value="1"/>
</dbReference>
<dbReference type="OrthoDB" id="9789797at2"/>
<evidence type="ECO:0000256" key="6">
    <source>
        <dbReference type="ARBA" id="ARBA00049183"/>
    </source>
</evidence>
<keyword evidence="8" id="KW-0812">Transmembrane</keyword>
<gene>
    <name evidence="10" type="ORF">DFQ10_10698</name>
</gene>
<comment type="pathway">
    <text evidence="1 8">Bacterial outer membrane biogenesis; LPS core biosynthesis.</text>
</comment>
<dbReference type="UniPathway" id="UPA00958"/>
<feature type="domain" description="3-deoxy-D-manno-octulosonic-acid transferase N-terminal" evidence="9">
    <location>
        <begin position="49"/>
        <end position="215"/>
    </location>
</feature>
<comment type="subcellular location">
    <subcellularLocation>
        <location evidence="8">Cell membrane</location>
    </subcellularLocation>
</comment>
<feature type="active site" description="Proton acceptor" evidence="7">
    <location>
        <position position="69"/>
    </location>
</feature>
<comment type="caution">
    <text evidence="10">The sequence shown here is derived from an EMBL/GenBank/DDBJ whole genome shotgun (WGS) entry which is preliminary data.</text>
</comment>
<feature type="transmembrane region" description="Helical" evidence="8">
    <location>
        <begin position="12"/>
        <end position="33"/>
    </location>
</feature>